<dbReference type="InterPro" id="IPR015943">
    <property type="entry name" value="WD40/YVTN_repeat-like_dom_sf"/>
</dbReference>
<proteinExistence type="predicted"/>
<dbReference type="InterPro" id="IPR039462">
    <property type="entry name" value="Nup159/Nup146_N"/>
</dbReference>
<feature type="domain" description="Nucleoporin Nup159/Nup146 N-terminal" evidence="6">
    <location>
        <begin position="34"/>
        <end position="377"/>
    </location>
</feature>
<comment type="subcellular location">
    <subcellularLocation>
        <location evidence="1">Nucleus</location>
    </subcellularLocation>
</comment>
<dbReference type="GO" id="GO:0006606">
    <property type="term" value="P:protein import into nucleus"/>
    <property type="evidence" value="ECO:0007669"/>
    <property type="project" value="TreeGrafter"/>
</dbReference>
<evidence type="ECO:0000256" key="4">
    <source>
        <dbReference type="SAM" id="Coils"/>
    </source>
</evidence>
<name>A0AA88L2P5_ARTSF</name>
<evidence type="ECO:0000313" key="8">
    <source>
        <dbReference type="Proteomes" id="UP001187531"/>
    </source>
</evidence>
<organism evidence="7 8">
    <name type="scientific">Artemia franciscana</name>
    <name type="common">Brine shrimp</name>
    <name type="synonym">Artemia sanfranciscana</name>
    <dbReference type="NCBI Taxonomy" id="6661"/>
    <lineage>
        <taxon>Eukaryota</taxon>
        <taxon>Metazoa</taxon>
        <taxon>Ecdysozoa</taxon>
        <taxon>Arthropoda</taxon>
        <taxon>Crustacea</taxon>
        <taxon>Branchiopoda</taxon>
        <taxon>Anostraca</taxon>
        <taxon>Artemiidae</taxon>
        <taxon>Artemia</taxon>
    </lineage>
</organism>
<dbReference type="SUPFAM" id="SSF117289">
    <property type="entry name" value="Nucleoporin domain"/>
    <property type="match status" value="1"/>
</dbReference>
<feature type="coiled-coil region" evidence="4">
    <location>
        <begin position="742"/>
        <end position="769"/>
    </location>
</feature>
<evidence type="ECO:0000256" key="3">
    <source>
        <dbReference type="ARBA" id="ARBA00023242"/>
    </source>
</evidence>
<dbReference type="PANTHER" id="PTHR23193">
    <property type="entry name" value="NUCLEAR PORE COMPLEX PROTEIN NUP"/>
    <property type="match status" value="1"/>
</dbReference>
<dbReference type="Pfam" id="PF16755">
    <property type="entry name" value="Beta-prop_NUP159_NUP214"/>
    <property type="match status" value="1"/>
</dbReference>
<dbReference type="InterPro" id="IPR026054">
    <property type="entry name" value="Nucleoporin"/>
</dbReference>
<keyword evidence="8" id="KW-1185">Reference proteome</keyword>
<feature type="region of interest" description="Disordered" evidence="5">
    <location>
        <begin position="1596"/>
        <end position="1632"/>
    </location>
</feature>
<evidence type="ECO:0000256" key="1">
    <source>
        <dbReference type="ARBA" id="ARBA00004123"/>
    </source>
</evidence>
<dbReference type="GO" id="GO:0008139">
    <property type="term" value="F:nuclear localization sequence binding"/>
    <property type="evidence" value="ECO:0007669"/>
    <property type="project" value="TreeGrafter"/>
</dbReference>
<keyword evidence="2" id="KW-0813">Transport</keyword>
<dbReference type="Proteomes" id="UP001187531">
    <property type="component" value="Unassembled WGS sequence"/>
</dbReference>
<reference evidence="7" key="1">
    <citation type="submission" date="2023-07" db="EMBL/GenBank/DDBJ databases">
        <title>Chromosome-level genome assembly of Artemia franciscana.</title>
        <authorList>
            <person name="Jo E."/>
        </authorList>
    </citation>
    <scope>NUCLEOTIDE SEQUENCE</scope>
    <source>
        <tissue evidence="7">Whole body</tissue>
    </source>
</reference>
<keyword evidence="4" id="KW-0175">Coiled coil</keyword>
<sequence length="1632" mass="174508">MANSAELVEVKDFFFRQTRKLNFSISEYKKGEFNLISASSKHGLTAVGHSNKLILVETKDILEADNVAKEMKRHESKDFPRFTVDLPGSIICLSFSPDESNFLVIIRKDGIIVATVYKSLDILNKSPKLLKEIRLTQCENIKMRDAKWNPGDSNTFAVCTSDGVVGIYSLRDGTLDIAKSPPSMNANAICWSPKGKQVVIGRSDGQLFQCKPDMSVVKKIPPPEGHSVGPVVGLLWVSNFQFVCAYVDCQDPRPFVYVVNTPKNEPITYIPYDDVCFGSGSEDYRYQFYHLSDWGVIICCSATASELAVLGLADGDSWSPWLLDDSGRAEVPMKDGDERYPVGLSVDYSRQEPLPFGETEKIPPAPVLMVMSSAGILTPFHIINVREGAKQLTAPPSQPLKLPTTPSQIEKELVLPAPPQQVSEPILPLTNVTQTKPSVFATSPAFTLAGLSKIEPSAPVLQPKSSLFSTPINSIATPSIKPFGIPSSTGLFGTQAVTKPAAAGVAGTERLTPEAPSRQDLSTLATPSFQAKPSEAAKAGTKAVELALKGSTDKEQDEFLVKDFAKFRNQFQEEVDSLKERIAKLNVQVGSEDDKRLLNQSIYEADLFNRELQLTLDSHRAEISSLRSSTSETLSSAEECKNKMDKRMDPRQMRLLQLRGLDPASRRILKRVTDLHKYLTSGIDQVQRTMDTLSFDGASAPLKLPDTDYMYKSLHAMERIINEEKIKLSEVSGIIQMLQERKVFKSQQKDDMNRTLENLERSLSESKISADRKFTLQKYGSQPSTITSKWQASVKAQLQSQPMIETKATLPLVPNVIRPKFEEITPPGSPIRPTVRSPKDWVTSTPKVDVARKSTDTGLQSTLFPKSIEAVKDRKMESIAIPRSVPHKPAFGSVTPFSLPEASPKPTVSFAPETRPLISDASLPPNFDDRAAAKSTTEFPFPSKGSIFTPKLGYAKAPESVKTESKPLFYTASVKTEPSSLLSRSTTLTASNLGSISQQSIQTKPEVSIAGGLKITSDVFAAKDTKTLFKSETSEIQPSVFSFTPKHEVTQSTSVTKPPEKQVNEIKAPVPTLETATRNLFGTETSKEAEAKSITTKPSLFTTFSVTSSASKTNATEQPPPLFSLTGRLGMTEAQPSAIKNEAAPAAVGLKKSLFSFAERDELKTIKDNFLTEKTSSKTEDAMPTETAAFEKEVKLDEENLASVEKDVQITKQTQEIPLVDLQPDVDLVSEFLKDASEAQPLEEQQAVVVPTTMVSATANDPKIPVTLSVTKPSIFASFAPSSSATTNSTSAATGAFGHPIVSDSEKLAFGAVSRSGLTQVPADTAAPTTSVFGQPNTTTAVGQATTLFGQSTTSAPIFGQPPPGTGVFGQPTTAFQQPSPATTPLNIFGGFDQKSAMTSANGVFGQNKPFGQVQQPGFGNKAIADTVQSLFGSTAGSQPQASATGNAFTNFGRMQTGATGSSFGTAAGLGAFGLGGQPSEANKNRNVFGGGAFGAGAQQTAGIFGGSPAQPSVFGGTNQATPSKPAFGSPAFGSAKFGGAPSFGGSPSFGSPAAFGSPSAIGASSGSVFANGASTGTGNVFEAFAAKNTPTFGSIATSTTEGSQFGMSRQQPSTFGQAPAFGGGSSFSSWR</sequence>
<keyword evidence="3" id="KW-0539">Nucleus</keyword>
<protein>
    <recommendedName>
        <fullName evidence="6">Nucleoporin Nup159/Nup146 N-terminal domain-containing protein</fullName>
    </recommendedName>
</protein>
<evidence type="ECO:0000313" key="7">
    <source>
        <dbReference type="EMBL" id="KAK2710486.1"/>
    </source>
</evidence>
<feature type="coiled-coil region" evidence="4">
    <location>
        <begin position="568"/>
        <end position="629"/>
    </location>
</feature>
<comment type="caution">
    <text evidence="7">The sequence shown here is derived from an EMBL/GenBank/DDBJ whole genome shotgun (WGS) entry which is preliminary data.</text>
</comment>
<dbReference type="EMBL" id="JAVRJZ010000016">
    <property type="protein sequence ID" value="KAK2710486.1"/>
    <property type="molecule type" value="Genomic_DNA"/>
</dbReference>
<dbReference type="GO" id="GO:0017056">
    <property type="term" value="F:structural constituent of nuclear pore"/>
    <property type="evidence" value="ECO:0007669"/>
    <property type="project" value="TreeGrafter"/>
</dbReference>
<dbReference type="GO" id="GO:0005643">
    <property type="term" value="C:nuclear pore"/>
    <property type="evidence" value="ECO:0007669"/>
    <property type="project" value="TreeGrafter"/>
</dbReference>
<accession>A0AA88L2P5</accession>
<evidence type="ECO:0000259" key="6">
    <source>
        <dbReference type="Pfam" id="PF16755"/>
    </source>
</evidence>
<evidence type="ECO:0000256" key="5">
    <source>
        <dbReference type="SAM" id="MobiDB-lite"/>
    </source>
</evidence>
<dbReference type="GO" id="GO:0006405">
    <property type="term" value="P:RNA export from nucleus"/>
    <property type="evidence" value="ECO:0007669"/>
    <property type="project" value="TreeGrafter"/>
</dbReference>
<dbReference type="Gene3D" id="2.130.10.10">
    <property type="entry name" value="YVTN repeat-like/Quinoprotein amine dehydrogenase"/>
    <property type="match status" value="1"/>
</dbReference>
<dbReference type="PANTHER" id="PTHR23193:SF46">
    <property type="entry name" value="NUCLEAR PORE COMPLEX PROTEIN NUP214"/>
    <property type="match status" value="1"/>
</dbReference>
<feature type="compositionally biased region" description="Polar residues" evidence="5">
    <location>
        <begin position="1596"/>
        <end position="1617"/>
    </location>
</feature>
<gene>
    <name evidence="7" type="ORF">QYM36_011873</name>
</gene>
<evidence type="ECO:0000256" key="2">
    <source>
        <dbReference type="ARBA" id="ARBA00022448"/>
    </source>
</evidence>